<accession>A0AAV3YUE2</accession>
<comment type="caution">
    <text evidence="2">The sequence shown here is derived from an EMBL/GenBank/DDBJ whole genome shotgun (WGS) entry which is preliminary data.</text>
</comment>
<dbReference type="EMBL" id="BLXT01001502">
    <property type="protein sequence ID" value="GFN86177.1"/>
    <property type="molecule type" value="Genomic_DNA"/>
</dbReference>
<feature type="compositionally biased region" description="Polar residues" evidence="1">
    <location>
        <begin position="63"/>
        <end position="80"/>
    </location>
</feature>
<keyword evidence="3" id="KW-1185">Reference proteome</keyword>
<dbReference type="Proteomes" id="UP000735302">
    <property type="component" value="Unassembled WGS sequence"/>
</dbReference>
<organism evidence="2 3">
    <name type="scientific">Plakobranchus ocellatus</name>
    <dbReference type="NCBI Taxonomy" id="259542"/>
    <lineage>
        <taxon>Eukaryota</taxon>
        <taxon>Metazoa</taxon>
        <taxon>Spiralia</taxon>
        <taxon>Lophotrochozoa</taxon>
        <taxon>Mollusca</taxon>
        <taxon>Gastropoda</taxon>
        <taxon>Heterobranchia</taxon>
        <taxon>Euthyneura</taxon>
        <taxon>Panpulmonata</taxon>
        <taxon>Sacoglossa</taxon>
        <taxon>Placobranchoidea</taxon>
        <taxon>Plakobranchidae</taxon>
        <taxon>Plakobranchus</taxon>
    </lineage>
</organism>
<evidence type="ECO:0000313" key="2">
    <source>
        <dbReference type="EMBL" id="GFN86177.1"/>
    </source>
</evidence>
<feature type="region of interest" description="Disordered" evidence="1">
    <location>
        <begin position="24"/>
        <end position="80"/>
    </location>
</feature>
<name>A0AAV3YUE2_9GAST</name>
<protein>
    <submittedName>
        <fullName evidence="2">Uncharacterized protein</fullName>
    </submittedName>
</protein>
<sequence>MVLLQCCRCSVDNSSKILGSFIPSLLPQQPSSGKTSQPLSSQPYPRRGPPQQPDSQPADSHHPSVSHQSRCPLGCTSSTG</sequence>
<evidence type="ECO:0000313" key="3">
    <source>
        <dbReference type="Proteomes" id="UP000735302"/>
    </source>
</evidence>
<evidence type="ECO:0000256" key="1">
    <source>
        <dbReference type="SAM" id="MobiDB-lite"/>
    </source>
</evidence>
<dbReference type="AlphaFoldDB" id="A0AAV3YUE2"/>
<reference evidence="2 3" key="1">
    <citation type="journal article" date="2021" name="Elife">
        <title>Chloroplast acquisition without the gene transfer in kleptoplastic sea slugs, Plakobranchus ocellatus.</title>
        <authorList>
            <person name="Maeda T."/>
            <person name="Takahashi S."/>
            <person name="Yoshida T."/>
            <person name="Shimamura S."/>
            <person name="Takaki Y."/>
            <person name="Nagai Y."/>
            <person name="Toyoda A."/>
            <person name="Suzuki Y."/>
            <person name="Arimoto A."/>
            <person name="Ishii H."/>
            <person name="Satoh N."/>
            <person name="Nishiyama T."/>
            <person name="Hasebe M."/>
            <person name="Maruyama T."/>
            <person name="Minagawa J."/>
            <person name="Obokata J."/>
            <person name="Shigenobu S."/>
        </authorList>
    </citation>
    <scope>NUCLEOTIDE SEQUENCE [LARGE SCALE GENOMIC DNA]</scope>
</reference>
<proteinExistence type="predicted"/>
<gene>
    <name evidence="2" type="ORF">PoB_001268300</name>
</gene>
<feature type="compositionally biased region" description="Polar residues" evidence="1">
    <location>
        <begin position="26"/>
        <end position="41"/>
    </location>
</feature>